<keyword evidence="5" id="KW-0067">ATP-binding</keyword>
<feature type="region of interest" description="Disordered" evidence="2">
    <location>
        <begin position="302"/>
        <end position="324"/>
    </location>
</feature>
<keyword evidence="1" id="KW-0378">Hydrolase</keyword>
<evidence type="ECO:0000259" key="4">
    <source>
        <dbReference type="PROSITE" id="PS51194"/>
    </source>
</evidence>
<dbReference type="GO" id="GO:0004386">
    <property type="term" value="F:helicase activity"/>
    <property type="evidence" value="ECO:0007669"/>
    <property type="project" value="UniProtKB-KW"/>
</dbReference>
<feature type="compositionally biased region" description="Basic and acidic residues" evidence="2">
    <location>
        <begin position="302"/>
        <end position="320"/>
    </location>
</feature>
<dbReference type="PROSITE" id="PS51194">
    <property type="entry name" value="HELICASE_CTER"/>
    <property type="match status" value="1"/>
</dbReference>
<evidence type="ECO:0000313" key="5">
    <source>
        <dbReference type="EMBL" id="NYJ03435.1"/>
    </source>
</evidence>
<dbReference type="InterPro" id="IPR049730">
    <property type="entry name" value="SNF2/RAD54-like_C"/>
</dbReference>
<dbReference type="GO" id="GO:0016787">
    <property type="term" value="F:hydrolase activity"/>
    <property type="evidence" value="ECO:0007669"/>
    <property type="project" value="UniProtKB-KW"/>
</dbReference>
<organism evidence="5 6">
    <name type="scientific">Nocardioides thalensis</name>
    <dbReference type="NCBI Taxonomy" id="1914755"/>
    <lineage>
        <taxon>Bacteria</taxon>
        <taxon>Bacillati</taxon>
        <taxon>Actinomycetota</taxon>
        <taxon>Actinomycetes</taxon>
        <taxon>Propionibacteriales</taxon>
        <taxon>Nocardioidaceae</taxon>
        <taxon>Nocardioides</taxon>
    </lineage>
</organism>
<dbReference type="Proteomes" id="UP000530424">
    <property type="component" value="Unassembled WGS sequence"/>
</dbReference>
<dbReference type="PANTHER" id="PTHR10799">
    <property type="entry name" value="SNF2/RAD54 HELICASE FAMILY"/>
    <property type="match status" value="1"/>
</dbReference>
<dbReference type="InterPro" id="IPR022138">
    <property type="entry name" value="DUF3670"/>
</dbReference>
<evidence type="ECO:0000256" key="1">
    <source>
        <dbReference type="ARBA" id="ARBA00022801"/>
    </source>
</evidence>
<evidence type="ECO:0000256" key="2">
    <source>
        <dbReference type="SAM" id="MobiDB-lite"/>
    </source>
</evidence>
<evidence type="ECO:0000313" key="6">
    <source>
        <dbReference type="Proteomes" id="UP000530424"/>
    </source>
</evidence>
<dbReference type="AlphaFoldDB" id="A0A853C6F0"/>
<dbReference type="Gene3D" id="3.40.50.10810">
    <property type="entry name" value="Tandem AAA-ATPase domain"/>
    <property type="match status" value="1"/>
</dbReference>
<keyword evidence="5" id="KW-0547">Nucleotide-binding</keyword>
<accession>A0A853C6F0</accession>
<dbReference type="Pfam" id="PF00271">
    <property type="entry name" value="Helicase_C"/>
    <property type="match status" value="1"/>
</dbReference>
<dbReference type="InterPro" id="IPR001650">
    <property type="entry name" value="Helicase_C-like"/>
</dbReference>
<dbReference type="Pfam" id="PF00176">
    <property type="entry name" value="SNF2-rel_dom"/>
    <property type="match status" value="1"/>
</dbReference>
<dbReference type="FunFam" id="3.40.50.300:FF:000533">
    <property type="entry name" value="Helicase, Snf2 family"/>
    <property type="match status" value="1"/>
</dbReference>
<name>A0A853C6F0_9ACTN</name>
<dbReference type="CDD" id="cd18793">
    <property type="entry name" value="SF2_C_SNF"/>
    <property type="match status" value="1"/>
</dbReference>
<keyword evidence="5" id="KW-0347">Helicase</keyword>
<dbReference type="InterPro" id="IPR038718">
    <property type="entry name" value="SNF2-like_sf"/>
</dbReference>
<dbReference type="Gene3D" id="3.40.50.300">
    <property type="entry name" value="P-loop containing nucleotide triphosphate hydrolases"/>
    <property type="match status" value="1"/>
</dbReference>
<dbReference type="Pfam" id="PF12419">
    <property type="entry name" value="DUF3670"/>
    <property type="match status" value="1"/>
</dbReference>
<dbReference type="InterPro" id="IPR014001">
    <property type="entry name" value="Helicase_ATP-bd"/>
</dbReference>
<feature type="domain" description="Helicase ATP-binding" evidence="3">
    <location>
        <begin position="463"/>
        <end position="636"/>
    </location>
</feature>
<dbReference type="FunFam" id="3.40.50.10810:FF:000031">
    <property type="entry name" value="Helicase, SNF2/RAD54 family"/>
    <property type="match status" value="1"/>
</dbReference>
<comment type="caution">
    <text evidence="5">The sequence shown here is derived from an EMBL/GenBank/DDBJ whole genome shotgun (WGS) entry which is preliminary data.</text>
</comment>
<reference evidence="5 6" key="1">
    <citation type="submission" date="2020-07" db="EMBL/GenBank/DDBJ databases">
        <title>Sequencing the genomes of 1000 actinobacteria strains.</title>
        <authorList>
            <person name="Klenk H.-P."/>
        </authorList>
    </citation>
    <scope>NUCLEOTIDE SEQUENCE [LARGE SCALE GENOMIC DNA]</scope>
    <source>
        <strain evidence="5 6">DSM 103833</strain>
    </source>
</reference>
<dbReference type="InterPro" id="IPR027417">
    <property type="entry name" value="P-loop_NTPase"/>
</dbReference>
<dbReference type="RefSeq" id="WP_179669739.1">
    <property type="nucleotide sequence ID" value="NZ_JACCFP010000001.1"/>
</dbReference>
<dbReference type="SMART" id="SM00487">
    <property type="entry name" value="DEXDc"/>
    <property type="match status" value="1"/>
</dbReference>
<feature type="domain" description="Helicase C-terminal" evidence="4">
    <location>
        <begin position="766"/>
        <end position="928"/>
    </location>
</feature>
<dbReference type="PROSITE" id="PS51192">
    <property type="entry name" value="HELICASE_ATP_BIND_1"/>
    <property type="match status" value="1"/>
</dbReference>
<keyword evidence="6" id="KW-1185">Reference proteome</keyword>
<gene>
    <name evidence="5" type="ORF">HNR19_004133</name>
</gene>
<dbReference type="InterPro" id="IPR000330">
    <property type="entry name" value="SNF2_N"/>
</dbReference>
<dbReference type="SUPFAM" id="SSF52540">
    <property type="entry name" value="P-loop containing nucleoside triphosphate hydrolases"/>
    <property type="match status" value="2"/>
</dbReference>
<dbReference type="SMART" id="SM00490">
    <property type="entry name" value="HELICc"/>
    <property type="match status" value="1"/>
</dbReference>
<dbReference type="EMBL" id="JACCFP010000001">
    <property type="protein sequence ID" value="NYJ03435.1"/>
    <property type="molecule type" value="Genomic_DNA"/>
</dbReference>
<proteinExistence type="predicted"/>
<evidence type="ECO:0000259" key="3">
    <source>
        <dbReference type="PROSITE" id="PS51192"/>
    </source>
</evidence>
<protein>
    <submittedName>
        <fullName evidence="5">Superfamily II DNA or RNA helicase</fullName>
    </submittedName>
</protein>
<sequence length="949" mass="102739">MSFVPVTGPATFHPARPARESTIEFTGGRRTVALPIRAALPVLSKARRSDDAHPSVALLGGAALLASRFVADGKIAPVVGEVPGWRVDGLDARDVDSVEQLARARSYDDVDASAAAEIVRGVLDAVADTLPRAAPAARPAVEVSRDGAGDFAARLQKRIGERAARTARGALPELVRISLRVEADEEELRGGAVRLVLQVHDERDPLHVCDAALLWTQTGGDATHGFGPRARVHASIALRCAAEVWPVLDRFLELSVPDQLTLDGAEIGGLLEHVSALREAHVDVHWPRSLGPELTTRAVLDRLPTRPPSLRDGRPSEPRGAELPLQDSPFAVDGLFAFSWQVSLHGDPLTEEEMEELATAASPVLKLRGAWTIVDPATAQRARKRLIRKATGVEALGAALSGVTELPADAEGERDKAEVVVGASLLTVRERLLDAPTRDPLPAPAGLRAELRDYQRHGLTWLADLTGLGLGACLADDMGLGKTITLISLHLHRLEQGLSQGGPTLVVCPASLLGNWEAEVERFAPGVPVRRFHGGARTLEGLDTSSPRGSDHSTPEGSAGFVLTTYGTLRRSSAALAGVPWDLVVADEAQHVKNSRTSTARALRTIPSRGRVALTGTPVENELTELWSILDWCTPGLLGSRQAFRRVWAAPIEAGTDPLVAKQFADLIGPFVLRRRKSDPGIAPELPPKTETDHLLGLTREQAVLYEAYVRDTMERIERLPGDDPQRRGLVLSLLTGLKQICNHPAQFLKQSGSVTLRGRSEKLELLDELVDTVIAEDGAVLVFTQYVAMARLVEQHLAARGVPHQFLHGGTPVPEREAMVRRFQDGEVPVFLLSLKAGGTGLNLTRADHVVHVDRWWNPAVEEQATDRAYRIGQTRPVQVHKMVTRGTIEERVAGLLERKRSLADAVLARGDAALTELSNSELRDLVTLRRERKRLDYIDALADEGGE</sequence>
<dbReference type="GO" id="GO:0005524">
    <property type="term" value="F:ATP binding"/>
    <property type="evidence" value="ECO:0007669"/>
    <property type="project" value="InterPro"/>
</dbReference>
<feature type="region of interest" description="Disordered" evidence="2">
    <location>
        <begin position="538"/>
        <end position="557"/>
    </location>
</feature>